<evidence type="ECO:0000256" key="1">
    <source>
        <dbReference type="ARBA" id="ARBA00010290"/>
    </source>
</evidence>
<gene>
    <name evidence="8" type="ORF">LOD99_9825</name>
</gene>
<dbReference type="GO" id="GO:0003924">
    <property type="term" value="F:GTPase activity"/>
    <property type="evidence" value="ECO:0007669"/>
    <property type="project" value="InterPro"/>
</dbReference>
<evidence type="ECO:0000256" key="4">
    <source>
        <dbReference type="ARBA" id="ARBA00023134"/>
    </source>
</evidence>
<keyword evidence="3 5" id="KW-0547">Nucleotide-binding</keyword>
<accession>A0AAV7KKG5</accession>
<feature type="binding site" evidence="5">
    <location>
        <position position="74"/>
    </location>
    <ligand>
        <name>GTP</name>
        <dbReference type="ChEBI" id="CHEBI:37565"/>
    </ligand>
</feature>
<organism evidence="8 9">
    <name type="scientific">Oopsacas minuta</name>
    <dbReference type="NCBI Taxonomy" id="111878"/>
    <lineage>
        <taxon>Eukaryota</taxon>
        <taxon>Metazoa</taxon>
        <taxon>Porifera</taxon>
        <taxon>Hexactinellida</taxon>
        <taxon>Hexasterophora</taxon>
        <taxon>Lyssacinosida</taxon>
        <taxon>Leucopsacidae</taxon>
        <taxon>Oopsacas</taxon>
    </lineage>
</organism>
<evidence type="ECO:0000313" key="9">
    <source>
        <dbReference type="Proteomes" id="UP001165289"/>
    </source>
</evidence>
<reference evidence="8 9" key="1">
    <citation type="journal article" date="2023" name="BMC Biol.">
        <title>The compact genome of the sponge Oopsacas minuta (Hexactinellida) is lacking key metazoan core genes.</title>
        <authorList>
            <person name="Santini S."/>
            <person name="Schenkelaars Q."/>
            <person name="Jourda C."/>
            <person name="Duchesne M."/>
            <person name="Belahbib H."/>
            <person name="Rocher C."/>
            <person name="Selva M."/>
            <person name="Riesgo A."/>
            <person name="Vervoort M."/>
            <person name="Leys S.P."/>
            <person name="Kodjabachian L."/>
            <person name="Le Bivic A."/>
            <person name="Borchiellini C."/>
            <person name="Claverie J.M."/>
            <person name="Renard E."/>
        </authorList>
    </citation>
    <scope>NUCLEOTIDE SEQUENCE [LARGE SCALE GENOMIC DNA]</scope>
    <source>
        <strain evidence="8">SPO-2</strain>
    </source>
</reference>
<keyword evidence="6" id="KW-0460">Magnesium</keyword>
<dbReference type="PRINTS" id="PR00328">
    <property type="entry name" value="SAR1GTPBP"/>
</dbReference>
<dbReference type="SUPFAM" id="SSF52540">
    <property type="entry name" value="P-loop containing nucleoside triphosphate hydrolases"/>
    <property type="match status" value="1"/>
</dbReference>
<sequence>MGKAVSKSNKKSHKAASKQNVLLLGLSRSGKSTLVARLLSEKISEYNPTEGFNLVNYSREDDTGSCLNLWDLGGSKLDRIGWQFFYPVTDGIMYIIDSEDRYHLEENKRQLNLILNNNILQKVPLVIVANKQDIEGAIDETEIKSLLELNNASNMLCGIFGTSQSIESSIASCLHTLVNEMETKHIR</sequence>
<evidence type="ECO:0000256" key="7">
    <source>
        <dbReference type="RuleBase" id="RU003925"/>
    </source>
</evidence>
<proteinExistence type="inferred from homology"/>
<evidence type="ECO:0000256" key="6">
    <source>
        <dbReference type="PIRSR" id="PIRSR606689-2"/>
    </source>
</evidence>
<evidence type="ECO:0000256" key="2">
    <source>
        <dbReference type="ARBA" id="ARBA00022707"/>
    </source>
</evidence>
<dbReference type="SMART" id="SM00177">
    <property type="entry name" value="ARF"/>
    <property type="match status" value="1"/>
</dbReference>
<dbReference type="Pfam" id="PF00025">
    <property type="entry name" value="Arf"/>
    <property type="match status" value="1"/>
</dbReference>
<feature type="binding site" evidence="6">
    <location>
        <position position="49"/>
    </location>
    <ligand>
        <name>Mg(2+)</name>
        <dbReference type="ChEBI" id="CHEBI:18420"/>
    </ligand>
</feature>
<feature type="binding site" evidence="6">
    <location>
        <position position="32"/>
    </location>
    <ligand>
        <name>Mg(2+)</name>
        <dbReference type="ChEBI" id="CHEBI:18420"/>
    </ligand>
</feature>
<dbReference type="InterPro" id="IPR005225">
    <property type="entry name" value="Small_GTP-bd"/>
</dbReference>
<dbReference type="EMBL" id="JAKMXF010000006">
    <property type="protein sequence ID" value="KAI6661818.1"/>
    <property type="molecule type" value="Genomic_DNA"/>
</dbReference>
<comment type="caution">
    <text evidence="8">The sequence shown here is derived from an EMBL/GenBank/DDBJ whole genome shotgun (WGS) entry which is preliminary data.</text>
</comment>
<dbReference type="SMART" id="SM00178">
    <property type="entry name" value="SAR"/>
    <property type="match status" value="1"/>
</dbReference>
<protein>
    <submittedName>
        <fullName evidence="8">GTP-binding ADP-ribosylation factor-like protein ARL2</fullName>
    </submittedName>
</protein>
<keyword evidence="4 5" id="KW-0342">GTP-binding</keyword>
<keyword evidence="6" id="KW-0479">Metal-binding</keyword>
<keyword evidence="2" id="KW-0449">Lipoprotein</keyword>
<feature type="binding site" evidence="5">
    <location>
        <begin position="25"/>
        <end position="32"/>
    </location>
    <ligand>
        <name>GTP</name>
        <dbReference type="ChEBI" id="CHEBI:37565"/>
    </ligand>
</feature>
<feature type="binding site" evidence="5">
    <location>
        <begin position="130"/>
        <end position="133"/>
    </location>
    <ligand>
        <name>GTP</name>
        <dbReference type="ChEBI" id="CHEBI:37565"/>
    </ligand>
</feature>
<dbReference type="InterPro" id="IPR006689">
    <property type="entry name" value="Small_GTPase_ARF/SAR"/>
</dbReference>
<evidence type="ECO:0000256" key="3">
    <source>
        <dbReference type="ARBA" id="ARBA00022741"/>
    </source>
</evidence>
<dbReference type="PROSITE" id="PS51417">
    <property type="entry name" value="ARF"/>
    <property type="match status" value="1"/>
</dbReference>
<dbReference type="GO" id="GO:0005525">
    <property type="term" value="F:GTP binding"/>
    <property type="evidence" value="ECO:0007669"/>
    <property type="project" value="UniProtKB-KW"/>
</dbReference>
<dbReference type="PANTHER" id="PTHR45697">
    <property type="entry name" value="ADP-RIBOSYLATION FACTOR-LIKE PROTEIN 2-RELATED"/>
    <property type="match status" value="1"/>
</dbReference>
<dbReference type="AlphaFoldDB" id="A0AAV7KKG5"/>
<evidence type="ECO:0000256" key="5">
    <source>
        <dbReference type="PIRSR" id="PIRSR606689-1"/>
    </source>
</evidence>
<keyword evidence="2" id="KW-0519">Myristate</keyword>
<dbReference type="InterPro" id="IPR044612">
    <property type="entry name" value="ARL2/3"/>
</dbReference>
<dbReference type="Proteomes" id="UP001165289">
    <property type="component" value="Unassembled WGS sequence"/>
</dbReference>
<dbReference type="GO" id="GO:0046872">
    <property type="term" value="F:metal ion binding"/>
    <property type="evidence" value="ECO:0007669"/>
    <property type="project" value="UniProtKB-KW"/>
</dbReference>
<name>A0AAV7KKG5_9METZ</name>
<comment type="similarity">
    <text evidence="1 7">Belongs to the small GTPase superfamily. Arf family.</text>
</comment>
<dbReference type="NCBIfam" id="TIGR00231">
    <property type="entry name" value="small_GTP"/>
    <property type="match status" value="1"/>
</dbReference>
<dbReference type="Gene3D" id="3.40.50.300">
    <property type="entry name" value="P-loop containing nucleotide triphosphate hydrolases"/>
    <property type="match status" value="1"/>
</dbReference>
<dbReference type="InterPro" id="IPR027417">
    <property type="entry name" value="P-loop_NTPase"/>
</dbReference>
<evidence type="ECO:0000313" key="8">
    <source>
        <dbReference type="EMBL" id="KAI6661818.1"/>
    </source>
</evidence>
<keyword evidence="9" id="KW-1185">Reference proteome</keyword>